<name>A0AAW4YCQ3_STAAU</name>
<dbReference type="SUPFAM" id="SSF56014">
    <property type="entry name" value="Nitrite and sulphite reductase 4Fe-4S domain-like"/>
    <property type="match status" value="1"/>
</dbReference>
<evidence type="ECO:0000313" key="5">
    <source>
        <dbReference type="Proteomes" id="UP001200271"/>
    </source>
</evidence>
<reference evidence="4" key="2">
    <citation type="submission" date="2023-08" db="EMBL/GenBank/DDBJ databases">
        <authorList>
            <person name="Zhao H."/>
            <person name="Wang X."/>
        </authorList>
    </citation>
    <scope>NUCLEOTIDE SEQUENCE</scope>
    <source>
        <strain evidence="4">NC-4</strain>
    </source>
</reference>
<evidence type="ECO:0000313" key="4">
    <source>
        <dbReference type="EMBL" id="MCE3363702.1"/>
    </source>
</evidence>
<accession>A0AAW4YCQ3</accession>
<dbReference type="GO" id="GO:0046872">
    <property type="term" value="F:metal ion binding"/>
    <property type="evidence" value="ECO:0007669"/>
    <property type="project" value="UniProtKB-KW"/>
</dbReference>
<evidence type="ECO:0000256" key="1">
    <source>
        <dbReference type="ARBA" id="ARBA00022723"/>
    </source>
</evidence>
<evidence type="ECO:0000256" key="3">
    <source>
        <dbReference type="ARBA" id="ARBA00023014"/>
    </source>
</evidence>
<sequence>LMQYYRETGIYAERTAPWLRRLGFENVKEVLLDPERQNELFERIMD</sequence>
<dbReference type="GO" id="GO:0051536">
    <property type="term" value="F:iron-sulfur cluster binding"/>
    <property type="evidence" value="ECO:0007669"/>
    <property type="project" value="UniProtKB-KW"/>
</dbReference>
<reference evidence="4" key="1">
    <citation type="journal article" date="2021" name="Front Med (Lausanne)">
        <title>The Prevalence and Determinants of Fusidic Acid Resistance Among Methicillin-Resistant Staphylococcus aureus Clinical Isolates in China.</title>
        <authorList>
            <person name="Zhao H."/>
            <person name="Wang X."/>
            <person name="Wang B."/>
            <person name="Xu Y."/>
            <person name="Rao L."/>
            <person name="Wan B."/>
            <person name="Guo Y."/>
            <person name="Wu X."/>
            <person name="Yu J."/>
            <person name="Chen L."/>
            <person name="Li M."/>
            <person name="Yu F."/>
        </authorList>
    </citation>
    <scope>NUCLEOTIDE SEQUENCE</scope>
    <source>
        <strain evidence="4">NC-4</strain>
    </source>
</reference>
<dbReference type="Proteomes" id="UP001200271">
    <property type="component" value="Unassembled WGS sequence"/>
</dbReference>
<dbReference type="InterPro" id="IPR045854">
    <property type="entry name" value="NO2/SO3_Rdtase_4Fe4S_sf"/>
</dbReference>
<comment type="caution">
    <text evidence="4">The sequence shown here is derived from an EMBL/GenBank/DDBJ whole genome shotgun (WGS) entry which is preliminary data.</text>
</comment>
<keyword evidence="3" id="KW-0411">Iron-sulfur</keyword>
<dbReference type="EMBL" id="JAIUEN010000268">
    <property type="protein sequence ID" value="MCE3363702.1"/>
    <property type="molecule type" value="Genomic_DNA"/>
</dbReference>
<evidence type="ECO:0000256" key="2">
    <source>
        <dbReference type="ARBA" id="ARBA00023004"/>
    </source>
</evidence>
<dbReference type="AlphaFoldDB" id="A0AAW4YCQ3"/>
<proteinExistence type="predicted"/>
<keyword evidence="1" id="KW-0479">Metal-binding</keyword>
<feature type="non-terminal residue" evidence="4">
    <location>
        <position position="1"/>
    </location>
</feature>
<feature type="non-terminal residue" evidence="4">
    <location>
        <position position="46"/>
    </location>
</feature>
<keyword evidence="2" id="KW-0408">Iron</keyword>
<protein>
    <submittedName>
        <fullName evidence="4">Uncharacterized protein</fullName>
    </submittedName>
</protein>
<gene>
    <name evidence="4" type="ORF">LB359_15690</name>
</gene>
<organism evidence="4 5">
    <name type="scientific">Staphylococcus aureus</name>
    <dbReference type="NCBI Taxonomy" id="1280"/>
    <lineage>
        <taxon>Bacteria</taxon>
        <taxon>Bacillati</taxon>
        <taxon>Bacillota</taxon>
        <taxon>Bacilli</taxon>
        <taxon>Bacillales</taxon>
        <taxon>Staphylococcaceae</taxon>
        <taxon>Staphylococcus</taxon>
    </lineage>
</organism>